<feature type="compositionally biased region" description="Basic and acidic residues" evidence="1">
    <location>
        <begin position="9"/>
        <end position="18"/>
    </location>
</feature>
<evidence type="ECO:0000256" key="1">
    <source>
        <dbReference type="SAM" id="MobiDB-lite"/>
    </source>
</evidence>
<dbReference type="EMBL" id="VSSQ01021716">
    <property type="protein sequence ID" value="MPM67478.1"/>
    <property type="molecule type" value="Genomic_DNA"/>
</dbReference>
<protein>
    <submittedName>
        <fullName evidence="2">Uncharacterized protein</fullName>
    </submittedName>
</protein>
<comment type="caution">
    <text evidence="2">The sequence shown here is derived from an EMBL/GenBank/DDBJ whole genome shotgun (WGS) entry which is preliminary data.</text>
</comment>
<reference evidence="2" key="1">
    <citation type="submission" date="2019-08" db="EMBL/GenBank/DDBJ databases">
        <authorList>
            <person name="Kucharzyk K."/>
            <person name="Murdoch R.W."/>
            <person name="Higgins S."/>
            <person name="Loffler F."/>
        </authorList>
    </citation>
    <scope>NUCLEOTIDE SEQUENCE</scope>
</reference>
<evidence type="ECO:0000313" key="2">
    <source>
        <dbReference type="EMBL" id="MPM67478.1"/>
    </source>
</evidence>
<name>A0A645BQT4_9ZZZZ</name>
<dbReference type="AlphaFoldDB" id="A0A645BQT4"/>
<proteinExistence type="predicted"/>
<gene>
    <name evidence="2" type="ORF">SDC9_114401</name>
</gene>
<sequence>MQLGRSRRVPNEARDAEAHVAGVAERGEHQRGQTNDNAGENHPQVSFFHVVSYPSLIVKCKQ</sequence>
<accession>A0A645BQT4</accession>
<organism evidence="2">
    <name type="scientific">bioreactor metagenome</name>
    <dbReference type="NCBI Taxonomy" id="1076179"/>
    <lineage>
        <taxon>unclassified sequences</taxon>
        <taxon>metagenomes</taxon>
        <taxon>ecological metagenomes</taxon>
    </lineage>
</organism>
<feature type="region of interest" description="Disordered" evidence="1">
    <location>
        <begin position="1"/>
        <end position="43"/>
    </location>
</feature>